<reference evidence="12 13" key="5">
    <citation type="journal article" date="2010" name="Appl. Environ. Microbiol.">
        <title>phrR-like gene praR of Azorhizobium caulinodans ORS571 is essential for symbiosis with Sesbania rostrata and is involved in expression of reb genes.</title>
        <authorList>
            <person name="Akiba N."/>
            <person name="Aono T."/>
            <person name="Toyazaki H."/>
            <person name="Sato S."/>
            <person name="Oyaizu H."/>
        </authorList>
    </citation>
    <scope>NUCLEOTIDE SEQUENCE [LARGE SCALE GENOMIC DNA]</scope>
    <source>
        <strain evidence="13">ATCC 43989 / DSM 5975 / JCM 20966 / LMG 6465 / NBRC 14845 / NCIMB 13405 / ORS 571</strain>
    </source>
</reference>
<dbReference type="GO" id="GO:0015386">
    <property type="term" value="F:potassium:proton antiporter activity"/>
    <property type="evidence" value="ECO:0007669"/>
    <property type="project" value="TreeGrafter"/>
</dbReference>
<feature type="transmembrane region" description="Helical" evidence="10">
    <location>
        <begin position="83"/>
        <end position="105"/>
    </location>
</feature>
<keyword evidence="10" id="KW-0050">Antiport</keyword>
<keyword evidence="2 10" id="KW-0813">Transport</keyword>
<evidence type="ECO:0000256" key="2">
    <source>
        <dbReference type="ARBA" id="ARBA00022448"/>
    </source>
</evidence>
<feature type="transmembrane region" description="Helical" evidence="10">
    <location>
        <begin position="151"/>
        <end position="171"/>
    </location>
</feature>
<evidence type="ECO:0000256" key="10">
    <source>
        <dbReference type="RuleBase" id="RU366002"/>
    </source>
</evidence>
<reference evidence="13" key="2">
    <citation type="submission" date="2007-04" db="EMBL/GenBank/DDBJ databases">
        <title>Complete genome sequence of the nitrogen-fixing bacterium Azorhizobium caulinodans ORS571.</title>
        <authorList>
            <person name="Lee K.B."/>
            <person name="Backer P.D."/>
            <person name="Aono T."/>
            <person name="Liu C.T."/>
            <person name="Suzuki S."/>
            <person name="Suzuki T."/>
            <person name="Kaneko T."/>
            <person name="Yamada M."/>
            <person name="Tabata S."/>
            <person name="Kupfer D.M."/>
            <person name="Najar F.Z."/>
            <person name="Wiley G.B."/>
            <person name="Roe B."/>
            <person name="Binnewies T."/>
            <person name="Ussery D."/>
            <person name="Vereecke D."/>
            <person name="Gevers D."/>
            <person name="Holsters M."/>
            <person name="Oyaizu H."/>
        </authorList>
    </citation>
    <scope>NUCLEOTIDE SEQUENCE [LARGE SCALE GENOMIC DNA]</scope>
    <source>
        <strain evidence="13">ATCC 43989 / DSM 5975 / JCM 20966 / LMG 6465 / NBRC 14845 / NCIMB 13405 / ORS 571</strain>
    </source>
</reference>
<dbReference type="GO" id="GO:0005886">
    <property type="term" value="C:plasma membrane"/>
    <property type="evidence" value="ECO:0007669"/>
    <property type="project" value="UniProtKB-SubCell"/>
</dbReference>
<feature type="transmembrane region" description="Helical" evidence="10">
    <location>
        <begin position="111"/>
        <end position="130"/>
    </location>
</feature>
<feature type="transmembrane region" description="Helical" evidence="10">
    <location>
        <begin position="224"/>
        <end position="251"/>
    </location>
</feature>
<name>A8I191_AZOC5</name>
<sequence length="542" mass="56643">MATLNLVLILVIAVVMSSWISRLLPRVAPPLVQIALGAAMGRLGIDAVSINPDLFFVLFLPPLLFVDGWRFSGHELISRAGPIASLAVGLVLVTVLCVGPGLHALIPHMPLVATLALVAVLSPTDAIAGTSLLKRAPLSRRAGRIIEGEALLNDASALICLHYVVVLGSTATPSGPFILGEMIWIGAGGLAIGAGVGVMILMLKNAILARLGETTATQILISLLFPYAAYHAAVALGASGILAAVAAGVAMGRWELGGNALPVTRLRRAAIWETLEFTLNGVIFVLLGEQLPGIVEKALASTALGGHLPVLRLGLYIAAAATALTLVRLLWVGAMVAWHERQQRDAVGTKVRVLKVLAMTFSGVRGAVTLAAALALPMTLPGGLPFPARDLVIAIAAGVILTSLIVANIALPLLAGQLAAAAEDEDAEQQAARLRTAQAAIAAVERMALEQGDEANGEPLLWQEASAAVLSSYRRQVERLSASDSDRSAAELRGTAERRLRLAGLHAQRAEIAVMVAEHLIDNEAARRLLLELDGQEAWLAS</sequence>
<keyword evidence="5 10" id="KW-1133">Transmembrane helix</keyword>
<dbReference type="InterPro" id="IPR018422">
    <property type="entry name" value="Cation/H_exchanger_CPA1"/>
</dbReference>
<dbReference type="GO" id="GO:0015385">
    <property type="term" value="F:sodium:proton antiporter activity"/>
    <property type="evidence" value="ECO:0007669"/>
    <property type="project" value="InterPro"/>
</dbReference>
<accession>A8I191</accession>
<dbReference type="Pfam" id="PF00999">
    <property type="entry name" value="Na_H_Exchanger"/>
    <property type="match status" value="1"/>
</dbReference>
<evidence type="ECO:0000256" key="1">
    <source>
        <dbReference type="ARBA" id="ARBA00004651"/>
    </source>
</evidence>
<dbReference type="GO" id="GO:0098719">
    <property type="term" value="P:sodium ion import across plasma membrane"/>
    <property type="evidence" value="ECO:0007669"/>
    <property type="project" value="TreeGrafter"/>
</dbReference>
<feature type="transmembrane region" description="Helical" evidence="10">
    <location>
        <begin position="391"/>
        <end position="411"/>
    </location>
</feature>
<organism evidence="12 13">
    <name type="scientific">Azorhizobium caulinodans (strain ATCC 43989 / DSM 5975 / JCM 20966 / LMG 6465 / NBRC 14845 / NCIMB 13405 / ORS 571)</name>
    <dbReference type="NCBI Taxonomy" id="438753"/>
    <lineage>
        <taxon>Bacteria</taxon>
        <taxon>Pseudomonadati</taxon>
        <taxon>Pseudomonadota</taxon>
        <taxon>Alphaproteobacteria</taxon>
        <taxon>Hyphomicrobiales</taxon>
        <taxon>Xanthobacteraceae</taxon>
        <taxon>Azorhizobium</taxon>
    </lineage>
</organism>
<feature type="transmembrane region" description="Helical" evidence="10">
    <location>
        <begin position="183"/>
        <end position="203"/>
    </location>
</feature>
<dbReference type="PANTHER" id="PTHR10110:SF86">
    <property type="entry name" value="SODIUM_HYDROGEN EXCHANGER 7"/>
    <property type="match status" value="1"/>
</dbReference>
<reference evidence="12 13" key="1">
    <citation type="journal article" date="2007" name="Appl. Environ. Microbiol.">
        <title>Rhizobial factors required for stem nodule maturation and maintenance in Sesbania rostrata-Azorhizobium caulinodans ORS571 symbiosis.</title>
        <authorList>
            <person name="Suzuki S."/>
            <person name="Aono T."/>
            <person name="Lee KB."/>
            <person name="Suzuki T."/>
            <person name="Liu CT."/>
            <person name="Miwa H."/>
            <person name="Wakao S."/>
            <person name="Iki T."/>
            <person name="Oyaizu H."/>
        </authorList>
    </citation>
    <scope>NUCLEOTIDE SEQUENCE [LARGE SCALE GENOMIC DNA]</scope>
    <source>
        <strain evidence="13">ATCC 43989 / DSM 5975 / JCM 20966 / LMG 6465 / NBRC 14845 / NCIMB 13405 / ORS 571</strain>
    </source>
</reference>
<evidence type="ECO:0000256" key="6">
    <source>
        <dbReference type="ARBA" id="ARBA00023053"/>
    </source>
</evidence>
<feature type="transmembrane region" description="Helical" evidence="10">
    <location>
        <begin position="313"/>
        <end position="336"/>
    </location>
</feature>
<proteinExistence type="inferred from homology"/>
<protein>
    <submittedName>
        <fullName evidence="12">Na+/H+ antiporter protein</fullName>
    </submittedName>
</protein>
<dbReference type="eggNOG" id="COG0025">
    <property type="taxonomic scope" value="Bacteria"/>
</dbReference>
<keyword evidence="3" id="KW-1003">Cell membrane</keyword>
<keyword evidence="7 10" id="KW-0406">Ion transport</keyword>
<evidence type="ECO:0000259" key="11">
    <source>
        <dbReference type="Pfam" id="PF00999"/>
    </source>
</evidence>
<evidence type="ECO:0000256" key="8">
    <source>
        <dbReference type="ARBA" id="ARBA00023136"/>
    </source>
</evidence>
<dbReference type="PANTHER" id="PTHR10110">
    <property type="entry name" value="SODIUM/HYDROGEN EXCHANGER"/>
    <property type="match status" value="1"/>
</dbReference>
<dbReference type="EMBL" id="AP009384">
    <property type="protein sequence ID" value="BAF87345.1"/>
    <property type="molecule type" value="Genomic_DNA"/>
</dbReference>
<dbReference type="STRING" id="438753.AZC_1347"/>
<evidence type="ECO:0000313" key="12">
    <source>
        <dbReference type="EMBL" id="BAF87345.1"/>
    </source>
</evidence>
<keyword evidence="8 10" id="KW-0472">Membrane</keyword>
<evidence type="ECO:0000256" key="5">
    <source>
        <dbReference type="ARBA" id="ARBA00022989"/>
    </source>
</evidence>
<dbReference type="InterPro" id="IPR006153">
    <property type="entry name" value="Cation/H_exchanger_TM"/>
</dbReference>
<feature type="transmembrane region" description="Helical" evidence="10">
    <location>
        <begin position="54"/>
        <end position="71"/>
    </location>
</feature>
<evidence type="ECO:0000256" key="7">
    <source>
        <dbReference type="ARBA" id="ARBA00023065"/>
    </source>
</evidence>
<feature type="transmembrane region" description="Helical" evidence="10">
    <location>
        <begin position="356"/>
        <end position="379"/>
    </location>
</feature>
<dbReference type="AlphaFoldDB" id="A8I191"/>
<dbReference type="KEGG" id="azc:AZC_1347"/>
<comment type="similarity">
    <text evidence="10">Belongs to the monovalent cation:proton antiporter 1 (CPA1) transporter (TC 2.A.36) family.</text>
</comment>
<dbReference type="GO" id="GO:0051453">
    <property type="term" value="P:regulation of intracellular pH"/>
    <property type="evidence" value="ECO:0007669"/>
    <property type="project" value="TreeGrafter"/>
</dbReference>
<reference evidence="12 13" key="6">
    <citation type="journal article" date="2011" name="Appl. Environ. Microbiol.">
        <title>Involvement of the azorhizobial chromosome partition gene (parA) in the onset of bacteroid differentiation during Sesbania rostrata stem nodule development.</title>
        <authorList>
            <person name="Liu CT."/>
            <person name="Lee KB."/>
            <person name="Wang YS."/>
            <person name="Peng MH."/>
            <person name="Lee KT."/>
            <person name="Suzuki S."/>
            <person name="Suzuki T."/>
            <person name="Oyaizu H."/>
        </authorList>
    </citation>
    <scope>NUCLEOTIDE SEQUENCE [LARGE SCALE GENOMIC DNA]</scope>
    <source>
        <strain evidence="13">ATCC 43989 / DSM 5975 / JCM 20966 / LMG 6465 / NBRC 14845 / NCIMB 13405 / ORS 571</strain>
    </source>
</reference>
<comment type="caution">
    <text evidence="10">Lacks conserved residue(s) required for the propagation of feature annotation.</text>
</comment>
<reference evidence="12 13" key="3">
    <citation type="journal article" date="2008" name="BMC Genomics">
        <title>The genome of the versatile nitrogen fixer Azorhizobium caulinodans ORS571.</title>
        <authorList>
            <person name="Lee KB."/>
            <person name="Backer P.D."/>
            <person name="Aono T."/>
            <person name="Liu CT."/>
            <person name="Suzuki S."/>
            <person name="Suzuki T."/>
            <person name="Kaneko T."/>
            <person name="Yamada M."/>
            <person name="Tabata S."/>
            <person name="Kupfer D.M."/>
            <person name="Najar F.Z."/>
            <person name="Wiley G.B."/>
            <person name="Roe B."/>
            <person name="Binnewies T.T."/>
            <person name="Ussery D.W."/>
            <person name="D'Haeze W."/>
            <person name="Herder J.D."/>
            <person name="Gevers D."/>
            <person name="Vereecke D."/>
            <person name="Holsters M."/>
            <person name="Oyaizu H."/>
        </authorList>
    </citation>
    <scope>NUCLEOTIDE SEQUENCE [LARGE SCALE GENOMIC DNA]</scope>
    <source>
        <strain evidence="13">ATCC 43989 / DSM 5975 / JCM 20966 / LMG 6465 / NBRC 14845 / NCIMB 13405 / ORS 571</strain>
    </source>
</reference>
<dbReference type="Gene3D" id="6.10.140.1330">
    <property type="match status" value="1"/>
</dbReference>
<keyword evidence="6 10" id="KW-0915">Sodium</keyword>
<dbReference type="InterPro" id="IPR004705">
    <property type="entry name" value="Cation/H_exchanger_CPA1_bac"/>
</dbReference>
<evidence type="ECO:0000256" key="4">
    <source>
        <dbReference type="ARBA" id="ARBA00022692"/>
    </source>
</evidence>
<keyword evidence="10" id="KW-0997">Cell inner membrane</keyword>
<gene>
    <name evidence="12" type="ordered locus">AZC_1347</name>
</gene>
<evidence type="ECO:0000313" key="13">
    <source>
        <dbReference type="Proteomes" id="UP000000270"/>
    </source>
</evidence>
<comment type="function">
    <text evidence="10">Na(+)/H(+) antiporter that extrudes sodium in exchange for external protons.</text>
</comment>
<keyword evidence="4 10" id="KW-0812">Transmembrane</keyword>
<keyword evidence="9 10" id="KW-0739">Sodium transport</keyword>
<feature type="domain" description="Cation/H+ exchanger transmembrane" evidence="11">
    <location>
        <begin position="12"/>
        <end position="413"/>
    </location>
</feature>
<evidence type="ECO:0000256" key="9">
    <source>
        <dbReference type="ARBA" id="ARBA00023201"/>
    </source>
</evidence>
<dbReference type="NCBIfam" id="TIGR00831">
    <property type="entry name" value="a_cpa1"/>
    <property type="match status" value="1"/>
</dbReference>
<evidence type="ECO:0000256" key="3">
    <source>
        <dbReference type="ARBA" id="ARBA00022475"/>
    </source>
</evidence>
<dbReference type="RefSeq" id="WP_012169875.1">
    <property type="nucleotide sequence ID" value="NC_009937.1"/>
</dbReference>
<keyword evidence="13" id="KW-1185">Reference proteome</keyword>
<comment type="subcellular location">
    <subcellularLocation>
        <location evidence="10">Cell inner membrane</location>
        <topology evidence="10">Multi-pass membrane protein</topology>
    </subcellularLocation>
    <subcellularLocation>
        <location evidence="1">Cell membrane</location>
        <topology evidence="1">Multi-pass membrane protein</topology>
    </subcellularLocation>
</comment>
<dbReference type="Proteomes" id="UP000000270">
    <property type="component" value="Chromosome"/>
</dbReference>
<feature type="transmembrane region" description="Helical" evidence="10">
    <location>
        <begin position="6"/>
        <end position="24"/>
    </location>
</feature>
<reference evidence="12 13" key="4">
    <citation type="journal article" date="2009" name="Appl. Environ. Microbiol.">
        <title>Comparative genome-wide transcriptional profiling of Azorhizobium caulinodans ORS571 grown under free-living and symbiotic conditions.</title>
        <authorList>
            <person name="Tsukada S."/>
            <person name="Aono T."/>
            <person name="Akiba N."/>
            <person name="Lee KB."/>
            <person name="Liu CT."/>
            <person name="Toyazaki H."/>
            <person name="Oyaizu H."/>
        </authorList>
    </citation>
    <scope>NUCLEOTIDE SEQUENCE [LARGE SCALE GENOMIC DNA]</scope>
    <source>
        <strain evidence="13">ATCC 43989 / DSM 5975 / JCM 20966 / LMG 6465 / NBRC 14845 / NCIMB 13405 / ORS 571</strain>
    </source>
</reference>
<dbReference type="HOGENOM" id="CLU_005912_6_3_5"/>